<organism evidence="1 2">
    <name type="scientific">Halobellus rubicundus</name>
    <dbReference type="NCBI Taxonomy" id="2996466"/>
    <lineage>
        <taxon>Archaea</taxon>
        <taxon>Methanobacteriati</taxon>
        <taxon>Methanobacteriota</taxon>
        <taxon>Stenosarchaea group</taxon>
        <taxon>Halobacteria</taxon>
        <taxon>Halobacteriales</taxon>
        <taxon>Haloferacaceae</taxon>
        <taxon>Halobellus</taxon>
    </lineage>
</organism>
<protein>
    <recommendedName>
        <fullName evidence="3">CopG family transcriptional regulator</fullName>
    </recommendedName>
</protein>
<sequence>MTESQTTSAVEVPTEVLEQLEHRVTQTEFEDTSAYVTHLLEEVLFQLEQSAESEVESVDEQQVQERLKSLGYLNE</sequence>
<evidence type="ECO:0000313" key="2">
    <source>
        <dbReference type="Proteomes" id="UP001570511"/>
    </source>
</evidence>
<dbReference type="RefSeq" id="WP_372388588.1">
    <property type="nucleotide sequence ID" value="NZ_JBGNYA010000001.1"/>
</dbReference>
<dbReference type="EMBL" id="JBGNYA010000001">
    <property type="protein sequence ID" value="MFA1610804.1"/>
    <property type="molecule type" value="Genomic_DNA"/>
</dbReference>
<name>A0ABD5MDU4_9EURY</name>
<dbReference type="Proteomes" id="UP001570511">
    <property type="component" value="Unassembled WGS sequence"/>
</dbReference>
<evidence type="ECO:0008006" key="3">
    <source>
        <dbReference type="Google" id="ProtNLM"/>
    </source>
</evidence>
<gene>
    <name evidence="1" type="ORF">OS889_07300</name>
</gene>
<evidence type="ECO:0000313" key="1">
    <source>
        <dbReference type="EMBL" id="MFA1610804.1"/>
    </source>
</evidence>
<dbReference type="AlphaFoldDB" id="A0ABD5MDU4"/>
<comment type="caution">
    <text evidence="1">The sequence shown here is derived from an EMBL/GenBank/DDBJ whole genome shotgun (WGS) entry which is preliminary data.</text>
</comment>
<accession>A0ABD5MDU4</accession>
<reference evidence="1 2" key="1">
    <citation type="submission" date="2024-08" db="EMBL/GenBank/DDBJ databases">
        <title>Halobellus sp. MBLA0158 whole genome sequence.</title>
        <authorList>
            <person name="Hwang C.Y."/>
            <person name="Cho E.-S."/>
            <person name="Seo M.-J."/>
        </authorList>
    </citation>
    <scope>NUCLEOTIDE SEQUENCE [LARGE SCALE GENOMIC DNA]</scope>
    <source>
        <strain evidence="1 2">MBLA0158</strain>
    </source>
</reference>
<proteinExistence type="predicted"/>
<keyword evidence="2" id="KW-1185">Reference proteome</keyword>